<dbReference type="GO" id="GO:0005198">
    <property type="term" value="F:structural molecule activity"/>
    <property type="evidence" value="ECO:0007669"/>
    <property type="project" value="InterPro"/>
</dbReference>
<name>Q6KF06_9VIRU</name>
<evidence type="ECO:0000256" key="3">
    <source>
        <dbReference type="ARBA" id="ARBA00022431"/>
    </source>
</evidence>
<dbReference type="Gene3D" id="2.60.169.10">
    <property type="entry name" value="Microviridae F protein"/>
    <property type="match status" value="2"/>
</dbReference>
<evidence type="ECO:0000256" key="5">
    <source>
        <dbReference type="ARBA" id="ARBA00022844"/>
    </source>
</evidence>
<proteinExistence type="inferred from homology"/>
<dbReference type="EMBL" id="AJ550635">
    <property type="protein sequence ID" value="CAD79477.1"/>
    <property type="molecule type" value="Genomic_DNA"/>
</dbReference>
<evidence type="ECO:0000313" key="7">
    <source>
        <dbReference type="EMBL" id="CAD79477.1"/>
    </source>
</evidence>
<dbReference type="Pfam" id="PF02305">
    <property type="entry name" value="Phage_F"/>
    <property type="match status" value="1"/>
</dbReference>
<accession>Q6KF06</accession>
<keyword evidence="3" id="KW-1140">T=1 icosahedral capsid protein</keyword>
<dbReference type="InterPro" id="IPR037002">
    <property type="entry name" value="Microviridae_protein_F_sf"/>
</dbReference>
<reference evidence="7" key="1">
    <citation type="submission" date="2003-03" db="EMBL/GenBank/DDBJ databases">
        <title>Diversity and host range in the Chlamydiaphages.</title>
        <authorList>
            <person name="Garner S.A."/>
            <person name="Everson J.S."/>
            <person name="Lambden P.R."/>
            <person name="Fane B.A."/>
            <person name="Clarke I.N."/>
        </authorList>
    </citation>
    <scope>NUCLEOTIDE SEQUENCE [LARGE SCALE GENOMIC DNA]</scope>
</reference>
<feature type="region of interest" description="Disordered" evidence="6">
    <location>
        <begin position="362"/>
        <end position="381"/>
    </location>
</feature>
<protein>
    <submittedName>
        <fullName evidence="7">Structural protein</fullName>
    </submittedName>
</protein>
<keyword evidence="4" id="KW-0167">Capsid protein</keyword>
<feature type="compositionally biased region" description="Low complexity" evidence="6">
    <location>
        <begin position="366"/>
        <end position="381"/>
    </location>
</feature>
<comment type="subcellular location">
    <subcellularLocation>
        <location evidence="1">Virion</location>
    </subcellularLocation>
</comment>
<evidence type="ECO:0000256" key="1">
    <source>
        <dbReference type="ARBA" id="ARBA00004328"/>
    </source>
</evidence>
<comment type="similarity">
    <text evidence="2">Belongs to the microviridae F protein family.</text>
</comment>
<dbReference type="GO" id="GO:0039615">
    <property type="term" value="C:T=1 icosahedral viral capsid"/>
    <property type="evidence" value="ECO:0007669"/>
    <property type="project" value="UniProtKB-KW"/>
</dbReference>
<sequence length="565" mass="63630">MVRNRRLPSVMSHSFAQVPSARIQRSSFDRSCGLKTTFNAGYLIPIFCDEVLPGDTFSLKEAFLARMATPIFPLMDNLRLDTQYFFVPLRLIWSNFQKFCGEQDNPDDSTDFLTPVLTAPTGGFTEGSIHDYLGLPTKVAGVQCAAFWHRAYNLIWNQYYRDENIQESVEVQMGDTTTDEVKNYELLKRGKRYDYFTSCLPWPQKGPAVTIGVGGKAPIEGLYMNVNSNNPVGKFVLDSQSTPRVLQDLQGNKLSGIAAYNQTGKHVYVNSAWYTVTPQSEPGATLENGNYYTTQKPQIYADLGATSPVTINSLREAFQLQKLYERDARGGTRYIEIIRSHFNVQSPDARLQRAEYLGGSSTPVNISPIPQTSSTDSTSPQGNLAAYGTAIGSKRVFTKSFTEHGVILGLASVRADLNYQQGLDRMWSRRTRWDFYWPALSHLGEQAVLNKEIYCQGPSVKNSGGEIVDEQVFGYQERFAEYRYKTSKITGKFRSNATSSLDSWHLAQEFENLPTLSPEFIEENPPMDRVLAVSNEPHFLLDGWFSLRCARPMPVYSVPGFIDHF</sequence>
<evidence type="ECO:0000313" key="8">
    <source>
        <dbReference type="Proteomes" id="UP000002109"/>
    </source>
</evidence>
<organism evidence="7 8">
    <name type="scientific">Chlamydia phage 3</name>
    <dbReference type="NCBI Taxonomy" id="225067"/>
    <lineage>
        <taxon>Viruses</taxon>
        <taxon>Monodnaviria</taxon>
        <taxon>Sangervirae</taxon>
        <taxon>Phixviricota</taxon>
        <taxon>Malgrandaviricetes</taxon>
        <taxon>Petitvirales</taxon>
        <taxon>Microviridae</taxon>
        <taxon>Gokushovirinae</taxon>
        <taxon>Chlamydiamicrovirus</taxon>
        <taxon>Chlamydiamicrovirus Chp2</taxon>
    </lineage>
</organism>
<evidence type="ECO:0000256" key="6">
    <source>
        <dbReference type="SAM" id="MobiDB-lite"/>
    </source>
</evidence>
<dbReference type="InterPro" id="IPR016184">
    <property type="entry name" value="Capsid/spike_ssDNA_virus"/>
</dbReference>
<keyword evidence="5" id="KW-0946">Virion</keyword>
<evidence type="ECO:0000256" key="4">
    <source>
        <dbReference type="ARBA" id="ARBA00022561"/>
    </source>
</evidence>
<dbReference type="Proteomes" id="UP000002109">
    <property type="component" value="Segment"/>
</dbReference>
<dbReference type="InterPro" id="IPR003514">
    <property type="entry name" value="Microviridae_protein_F"/>
</dbReference>
<evidence type="ECO:0000256" key="2">
    <source>
        <dbReference type="ARBA" id="ARBA00009963"/>
    </source>
</evidence>
<dbReference type="SUPFAM" id="SSF88645">
    <property type="entry name" value="ssDNA viruses"/>
    <property type="match status" value="1"/>
</dbReference>